<feature type="region of interest" description="Disordered" evidence="1">
    <location>
        <begin position="1"/>
        <end position="24"/>
    </location>
</feature>
<reference evidence="2" key="1">
    <citation type="journal article" date="2022" name="bioRxiv">
        <title>Sequencing and chromosome-scale assembly of the giantPleurodeles waltlgenome.</title>
        <authorList>
            <person name="Brown T."/>
            <person name="Elewa A."/>
            <person name="Iarovenko S."/>
            <person name="Subramanian E."/>
            <person name="Araus A.J."/>
            <person name="Petzold A."/>
            <person name="Susuki M."/>
            <person name="Suzuki K.-i.T."/>
            <person name="Hayashi T."/>
            <person name="Toyoda A."/>
            <person name="Oliveira C."/>
            <person name="Osipova E."/>
            <person name="Leigh N.D."/>
            <person name="Simon A."/>
            <person name="Yun M.H."/>
        </authorList>
    </citation>
    <scope>NUCLEOTIDE SEQUENCE</scope>
    <source>
        <strain evidence="2">20211129_DDA</strain>
        <tissue evidence="2">Liver</tissue>
    </source>
</reference>
<comment type="caution">
    <text evidence="2">The sequence shown here is derived from an EMBL/GenBank/DDBJ whole genome shotgun (WGS) entry which is preliminary data.</text>
</comment>
<protein>
    <submittedName>
        <fullName evidence="2">Uncharacterized protein</fullName>
    </submittedName>
</protein>
<evidence type="ECO:0000313" key="2">
    <source>
        <dbReference type="EMBL" id="KAJ1095391.1"/>
    </source>
</evidence>
<dbReference type="EMBL" id="JANPWB010000014">
    <property type="protein sequence ID" value="KAJ1095391.1"/>
    <property type="molecule type" value="Genomic_DNA"/>
</dbReference>
<dbReference type="AlphaFoldDB" id="A0AAV7LUY8"/>
<dbReference type="Proteomes" id="UP001066276">
    <property type="component" value="Chromosome 10"/>
</dbReference>
<accession>A0AAV7LUY8</accession>
<organism evidence="2 3">
    <name type="scientific">Pleurodeles waltl</name>
    <name type="common">Iberian ribbed newt</name>
    <dbReference type="NCBI Taxonomy" id="8319"/>
    <lineage>
        <taxon>Eukaryota</taxon>
        <taxon>Metazoa</taxon>
        <taxon>Chordata</taxon>
        <taxon>Craniata</taxon>
        <taxon>Vertebrata</taxon>
        <taxon>Euteleostomi</taxon>
        <taxon>Amphibia</taxon>
        <taxon>Batrachia</taxon>
        <taxon>Caudata</taxon>
        <taxon>Salamandroidea</taxon>
        <taxon>Salamandridae</taxon>
        <taxon>Pleurodelinae</taxon>
        <taxon>Pleurodeles</taxon>
    </lineage>
</organism>
<evidence type="ECO:0000313" key="3">
    <source>
        <dbReference type="Proteomes" id="UP001066276"/>
    </source>
</evidence>
<keyword evidence="3" id="KW-1185">Reference proteome</keyword>
<sequence length="70" mass="7804">MRVLEPGHSEEDLKRVGTPSANKNGSWAKIAFSLSWPNAKSEHVHKNRVKATERRVRECDLNVVILAAAP</sequence>
<feature type="compositionally biased region" description="Basic and acidic residues" evidence="1">
    <location>
        <begin position="1"/>
        <end position="15"/>
    </location>
</feature>
<name>A0AAV7LUY8_PLEWA</name>
<gene>
    <name evidence="2" type="ORF">NDU88_000556</name>
</gene>
<proteinExistence type="predicted"/>
<evidence type="ECO:0000256" key="1">
    <source>
        <dbReference type="SAM" id="MobiDB-lite"/>
    </source>
</evidence>